<comment type="caution">
    <text evidence="1">The sequence shown here is derived from an EMBL/GenBank/DDBJ whole genome shotgun (WGS) entry which is preliminary data.</text>
</comment>
<sequence length="42" mass="4680">MQEHGDRRIGLVGIQPLILETKRFPVARCGQMSQADCRGVLV</sequence>
<dbReference type="EMBL" id="MTHB01000046">
    <property type="protein sequence ID" value="OXC79203.1"/>
    <property type="molecule type" value="Genomic_DNA"/>
</dbReference>
<protein>
    <submittedName>
        <fullName evidence="1">Uncharacterized protein</fullName>
    </submittedName>
</protein>
<proteinExistence type="predicted"/>
<reference evidence="2" key="1">
    <citation type="submission" date="2017-01" db="EMBL/GenBank/DDBJ databases">
        <title>Genome Analysis of Deinococcus marmoris KOPRI26562.</title>
        <authorList>
            <person name="Kim J.H."/>
            <person name="Oh H.-M."/>
        </authorList>
    </citation>
    <scope>NUCLEOTIDE SEQUENCE [LARGE SCALE GENOMIC DNA]</scope>
    <source>
        <strain evidence="2">PAMC 26633</strain>
    </source>
</reference>
<organism evidence="1 2">
    <name type="scientific">Caballeronia sordidicola</name>
    <name type="common">Burkholderia sordidicola</name>
    <dbReference type="NCBI Taxonomy" id="196367"/>
    <lineage>
        <taxon>Bacteria</taxon>
        <taxon>Pseudomonadati</taxon>
        <taxon>Pseudomonadota</taxon>
        <taxon>Betaproteobacteria</taxon>
        <taxon>Burkholderiales</taxon>
        <taxon>Burkholderiaceae</taxon>
        <taxon>Caballeronia</taxon>
    </lineage>
</organism>
<dbReference type="Proteomes" id="UP000214720">
    <property type="component" value="Unassembled WGS sequence"/>
</dbReference>
<accession>A0A226X798</accession>
<dbReference type="AlphaFoldDB" id="A0A226X798"/>
<gene>
    <name evidence="1" type="ORF">BSU04_08515</name>
</gene>
<name>A0A226X798_CABSO</name>
<evidence type="ECO:0000313" key="1">
    <source>
        <dbReference type="EMBL" id="OXC79203.1"/>
    </source>
</evidence>
<evidence type="ECO:0000313" key="2">
    <source>
        <dbReference type="Proteomes" id="UP000214720"/>
    </source>
</evidence>